<keyword evidence="4" id="KW-1185">Reference proteome</keyword>
<dbReference type="PANTHER" id="PTHR23248">
    <property type="entry name" value="PHOSPHOLIPID SCRAMBLASE-RELATED"/>
    <property type="match status" value="1"/>
</dbReference>
<evidence type="ECO:0000313" key="3">
    <source>
        <dbReference type="EMBL" id="CAB3408050.1"/>
    </source>
</evidence>
<keyword evidence="2" id="KW-0564">Palmitate</keyword>
<dbReference type="InterPro" id="IPR025659">
    <property type="entry name" value="Tubby-like_C"/>
</dbReference>
<comment type="similarity">
    <text evidence="1 2">Belongs to the phospholipid scramblase family.</text>
</comment>
<dbReference type="OrthoDB" id="10041953at2759"/>
<keyword evidence="2" id="KW-0106">Calcium</keyword>
<dbReference type="SUPFAM" id="SSF54518">
    <property type="entry name" value="Tubby C-terminal domain-like"/>
    <property type="match status" value="1"/>
</dbReference>
<keyword evidence="2" id="KW-0449">Lipoprotein</keyword>
<evidence type="ECO:0000256" key="1">
    <source>
        <dbReference type="ARBA" id="ARBA00005350"/>
    </source>
</evidence>
<proteinExistence type="inferred from homology"/>
<evidence type="ECO:0000313" key="4">
    <source>
        <dbReference type="Proteomes" id="UP000494206"/>
    </source>
</evidence>
<sequence>MSQTVISTQPGVVVQPTGTVWMPMPEIMQGVPSGLEYLTYLDHLMVYQLKELIEIVTDWETRNKYVLKNANGEQTYYAFEESGCCVRQCCAENRGFIMHIVDNFKKEVITIKRDFKCCAGGMSCLAFCGCCQQECTVESPTAGLLGSIRQRCACCSSAFDVLDSNGDVIFKIDGPCSCLMIGCQDKEFPIKTLNGTVIGAITKKWGGFCREALTDADTFAVNFPGDLDVKLKAVLLGATFLIDFMEFEKPSNRND</sequence>
<organism evidence="3 4">
    <name type="scientific">Caenorhabditis bovis</name>
    <dbReference type="NCBI Taxonomy" id="2654633"/>
    <lineage>
        <taxon>Eukaryota</taxon>
        <taxon>Metazoa</taxon>
        <taxon>Ecdysozoa</taxon>
        <taxon>Nematoda</taxon>
        <taxon>Chromadorea</taxon>
        <taxon>Rhabditida</taxon>
        <taxon>Rhabditina</taxon>
        <taxon>Rhabditomorpha</taxon>
        <taxon>Rhabditoidea</taxon>
        <taxon>Rhabditidae</taxon>
        <taxon>Peloderinae</taxon>
        <taxon>Caenorhabditis</taxon>
    </lineage>
</organism>
<comment type="caution">
    <text evidence="3">The sequence shown here is derived from an EMBL/GenBank/DDBJ whole genome shotgun (WGS) entry which is preliminary data.</text>
</comment>
<gene>
    <name evidence="3" type="ORF">CBOVIS_LOCUS9883</name>
</gene>
<name>A0A8S1F763_9PELO</name>
<protein>
    <recommendedName>
        <fullName evidence="2">Phospholipid scramblase</fullName>
    </recommendedName>
</protein>
<evidence type="ECO:0000256" key="2">
    <source>
        <dbReference type="RuleBase" id="RU363116"/>
    </source>
</evidence>
<comment type="cofactor">
    <cofactor evidence="2">
        <name>Ca(2+)</name>
        <dbReference type="ChEBI" id="CHEBI:29108"/>
    </cofactor>
</comment>
<dbReference type="EMBL" id="CADEPM010000006">
    <property type="protein sequence ID" value="CAB3408050.1"/>
    <property type="molecule type" value="Genomic_DNA"/>
</dbReference>
<dbReference type="InterPro" id="IPR005552">
    <property type="entry name" value="Scramblase"/>
</dbReference>
<dbReference type="AlphaFoldDB" id="A0A8S1F763"/>
<accession>A0A8S1F763</accession>
<comment type="function">
    <text evidence="2">May mediate accelerated ATP-independent bidirectional transbilayer migration of phospholipids upon binding calcium ions that results in a loss of phospholipid asymmetry in the plasma membrane.</text>
</comment>
<dbReference type="Proteomes" id="UP000494206">
    <property type="component" value="Unassembled WGS sequence"/>
</dbReference>
<dbReference type="GO" id="GO:0017128">
    <property type="term" value="F:phospholipid scramblase activity"/>
    <property type="evidence" value="ECO:0007669"/>
    <property type="project" value="InterPro"/>
</dbReference>
<dbReference type="PANTHER" id="PTHR23248:SF63">
    <property type="entry name" value="PHOSPHOLIPID SCRAMBLASE"/>
    <property type="match status" value="1"/>
</dbReference>
<dbReference type="GO" id="GO:0005886">
    <property type="term" value="C:plasma membrane"/>
    <property type="evidence" value="ECO:0007669"/>
    <property type="project" value="TreeGrafter"/>
</dbReference>
<reference evidence="3 4" key="1">
    <citation type="submission" date="2020-04" db="EMBL/GenBank/DDBJ databases">
        <authorList>
            <person name="Laetsch R D."/>
            <person name="Stevens L."/>
            <person name="Kumar S."/>
            <person name="Blaxter L. M."/>
        </authorList>
    </citation>
    <scope>NUCLEOTIDE SEQUENCE [LARGE SCALE GENOMIC DNA]</scope>
</reference>
<dbReference type="Pfam" id="PF03803">
    <property type="entry name" value="Scramblase"/>
    <property type="match status" value="1"/>
</dbReference>